<proteinExistence type="predicted"/>
<comment type="caution">
    <text evidence="1">The sequence shown here is derived from an EMBL/GenBank/DDBJ whole genome shotgun (WGS) entry which is preliminary data.</text>
</comment>
<dbReference type="EMBL" id="PHAH01000020">
    <property type="protein sequence ID" value="PKM88310.1"/>
    <property type="molecule type" value="Genomic_DNA"/>
</dbReference>
<reference evidence="1 2" key="1">
    <citation type="journal article" date="2017" name="ISME J.">
        <title>Potential for microbial H2 and metal transformations associated with novel bacteria and archaea in deep terrestrial subsurface sediments.</title>
        <authorList>
            <person name="Hernsdorf A.W."/>
            <person name="Amano Y."/>
            <person name="Miyakawa K."/>
            <person name="Ise K."/>
            <person name="Suzuki Y."/>
            <person name="Anantharaman K."/>
            <person name="Probst A."/>
            <person name="Burstein D."/>
            <person name="Thomas B.C."/>
            <person name="Banfield J.F."/>
        </authorList>
    </citation>
    <scope>NUCLEOTIDE SEQUENCE [LARGE SCALE GENOMIC DNA]</scope>
    <source>
        <strain evidence="1">HGW-Falkowbacteria-2</strain>
    </source>
</reference>
<gene>
    <name evidence="1" type="ORF">CVU83_01935</name>
</gene>
<sequence>MIFGSNATISVYRLALGTSIDNYPANATLSGVEAYIESKSSDLVQVLGDQGNIEVFDMIIDPIDIKTGDKVIDNNNREYRVMGVERHDKNNDVDDVYQVVLHSKKE</sequence>
<name>A0A2N2E0P0_9BACT</name>
<protein>
    <recommendedName>
        <fullName evidence="3">Head-tail adaptor protein</fullName>
    </recommendedName>
</protein>
<organism evidence="1 2">
    <name type="scientific">Candidatus Falkowbacteria bacterium HGW-Falkowbacteria-2</name>
    <dbReference type="NCBI Taxonomy" id="2013769"/>
    <lineage>
        <taxon>Bacteria</taxon>
        <taxon>Candidatus Falkowiibacteriota</taxon>
    </lineage>
</organism>
<evidence type="ECO:0000313" key="1">
    <source>
        <dbReference type="EMBL" id="PKM88310.1"/>
    </source>
</evidence>
<evidence type="ECO:0000313" key="2">
    <source>
        <dbReference type="Proteomes" id="UP000233325"/>
    </source>
</evidence>
<dbReference type="AlphaFoldDB" id="A0A2N2E0P0"/>
<accession>A0A2N2E0P0</accession>
<evidence type="ECO:0008006" key="3">
    <source>
        <dbReference type="Google" id="ProtNLM"/>
    </source>
</evidence>
<dbReference type="Proteomes" id="UP000233325">
    <property type="component" value="Unassembled WGS sequence"/>
</dbReference>